<dbReference type="AlphaFoldDB" id="A0A5J5AR08"/>
<dbReference type="Proteomes" id="UP000325577">
    <property type="component" value="Linkage Group LG19"/>
</dbReference>
<reference evidence="1 2" key="1">
    <citation type="submission" date="2019-09" db="EMBL/GenBank/DDBJ databases">
        <title>A chromosome-level genome assembly of the Chinese tupelo Nyssa sinensis.</title>
        <authorList>
            <person name="Yang X."/>
            <person name="Kang M."/>
            <person name="Yang Y."/>
            <person name="Xiong H."/>
            <person name="Wang M."/>
            <person name="Zhang Z."/>
            <person name="Wang Z."/>
            <person name="Wu H."/>
            <person name="Ma T."/>
            <person name="Liu J."/>
            <person name="Xi Z."/>
        </authorList>
    </citation>
    <scope>NUCLEOTIDE SEQUENCE [LARGE SCALE GENOMIC DNA]</scope>
    <source>
        <strain evidence="1">J267</strain>
        <tissue evidence="1">Leaf</tissue>
    </source>
</reference>
<accession>A0A5J5AR08</accession>
<protein>
    <submittedName>
        <fullName evidence="1">Uncharacterized protein</fullName>
    </submittedName>
</protein>
<dbReference type="EMBL" id="CM018042">
    <property type="protein sequence ID" value="KAA8532236.1"/>
    <property type="molecule type" value="Genomic_DNA"/>
</dbReference>
<evidence type="ECO:0000313" key="2">
    <source>
        <dbReference type="Proteomes" id="UP000325577"/>
    </source>
</evidence>
<gene>
    <name evidence="1" type="ORF">F0562_032269</name>
</gene>
<evidence type="ECO:0000313" key="1">
    <source>
        <dbReference type="EMBL" id="KAA8532236.1"/>
    </source>
</evidence>
<sequence>MDSKPTLGAEEEALNSHFSNEIMEPGNCEKVGITNVEVNSKGGDDDVAAVRCSRKFGELAICVLVWLCCGAKKGTAAAAHNSSAAAVVSSSSPVHTVGHRFDPSH</sequence>
<keyword evidence="2" id="KW-1185">Reference proteome</keyword>
<proteinExistence type="predicted"/>
<name>A0A5J5AR08_9ASTE</name>
<organism evidence="1 2">
    <name type="scientific">Nyssa sinensis</name>
    <dbReference type="NCBI Taxonomy" id="561372"/>
    <lineage>
        <taxon>Eukaryota</taxon>
        <taxon>Viridiplantae</taxon>
        <taxon>Streptophyta</taxon>
        <taxon>Embryophyta</taxon>
        <taxon>Tracheophyta</taxon>
        <taxon>Spermatophyta</taxon>
        <taxon>Magnoliopsida</taxon>
        <taxon>eudicotyledons</taxon>
        <taxon>Gunneridae</taxon>
        <taxon>Pentapetalae</taxon>
        <taxon>asterids</taxon>
        <taxon>Cornales</taxon>
        <taxon>Nyssaceae</taxon>
        <taxon>Nyssa</taxon>
    </lineage>
</organism>